<evidence type="ECO:0000256" key="2">
    <source>
        <dbReference type="ARBA" id="ARBA00023015"/>
    </source>
</evidence>
<organism evidence="10 11">
    <name type="scientific">Urochloa decumbens</name>
    <dbReference type="NCBI Taxonomy" id="240449"/>
    <lineage>
        <taxon>Eukaryota</taxon>
        <taxon>Viridiplantae</taxon>
        <taxon>Streptophyta</taxon>
        <taxon>Embryophyta</taxon>
        <taxon>Tracheophyta</taxon>
        <taxon>Spermatophyta</taxon>
        <taxon>Magnoliopsida</taxon>
        <taxon>Liliopsida</taxon>
        <taxon>Poales</taxon>
        <taxon>Poaceae</taxon>
        <taxon>PACMAD clade</taxon>
        <taxon>Panicoideae</taxon>
        <taxon>Panicodae</taxon>
        <taxon>Paniceae</taxon>
        <taxon>Melinidinae</taxon>
        <taxon>Urochloa</taxon>
    </lineage>
</organism>
<dbReference type="EMBL" id="OZ075139">
    <property type="protein sequence ID" value="CAL5016803.1"/>
    <property type="molecule type" value="Genomic_DNA"/>
</dbReference>
<dbReference type="Pfam" id="PF00847">
    <property type="entry name" value="AP2"/>
    <property type="match status" value="1"/>
</dbReference>
<protein>
    <recommendedName>
        <fullName evidence="9">AP2/ERF domain-containing protein</fullName>
    </recommendedName>
</protein>
<dbReference type="FunFam" id="3.30.730.10:FF:000001">
    <property type="entry name" value="Ethylene-responsive transcription factor 2"/>
    <property type="match status" value="1"/>
</dbReference>
<dbReference type="GO" id="GO:0005634">
    <property type="term" value="C:nucleus"/>
    <property type="evidence" value="ECO:0007669"/>
    <property type="project" value="UniProtKB-SubCell"/>
</dbReference>
<feature type="domain" description="AP2/ERF" evidence="9">
    <location>
        <begin position="36"/>
        <end position="93"/>
    </location>
</feature>
<evidence type="ECO:0000256" key="7">
    <source>
        <dbReference type="ARBA" id="ARBA00024343"/>
    </source>
</evidence>
<keyword evidence="5" id="KW-0804">Transcription</keyword>
<dbReference type="InterPro" id="IPR036955">
    <property type="entry name" value="AP2/ERF_dom_sf"/>
</dbReference>
<feature type="region of interest" description="Disordered" evidence="8">
    <location>
        <begin position="1"/>
        <end position="42"/>
    </location>
</feature>
<name>A0ABC9CBL4_9POAL</name>
<evidence type="ECO:0000256" key="4">
    <source>
        <dbReference type="ARBA" id="ARBA00023159"/>
    </source>
</evidence>
<feature type="compositionally biased region" description="Low complexity" evidence="8">
    <location>
        <begin position="8"/>
        <end position="36"/>
    </location>
</feature>
<evidence type="ECO:0000313" key="11">
    <source>
        <dbReference type="Proteomes" id="UP001497457"/>
    </source>
</evidence>
<dbReference type="SUPFAM" id="SSF54171">
    <property type="entry name" value="DNA-binding domain"/>
    <property type="match status" value="1"/>
</dbReference>
<reference evidence="10" key="1">
    <citation type="submission" date="2024-10" db="EMBL/GenBank/DDBJ databases">
        <authorList>
            <person name="Ryan C."/>
        </authorList>
    </citation>
    <scope>NUCLEOTIDE SEQUENCE [LARGE SCALE GENOMIC DNA]</scope>
</reference>
<evidence type="ECO:0000256" key="5">
    <source>
        <dbReference type="ARBA" id="ARBA00023163"/>
    </source>
</evidence>
<proteinExistence type="inferred from homology"/>
<dbReference type="PRINTS" id="PR00367">
    <property type="entry name" value="ETHRSPELEMNT"/>
</dbReference>
<dbReference type="Proteomes" id="UP001497457">
    <property type="component" value="Chromosome 29rd"/>
</dbReference>
<dbReference type="CDD" id="cd00018">
    <property type="entry name" value="AP2"/>
    <property type="match status" value="1"/>
</dbReference>
<keyword evidence="11" id="KW-1185">Reference proteome</keyword>
<gene>
    <name evidence="10" type="ORF">URODEC1_LOCUS73441</name>
</gene>
<accession>A0ABC9CBL4</accession>
<keyword evidence="3" id="KW-0238">DNA-binding</keyword>
<comment type="subcellular location">
    <subcellularLocation>
        <location evidence="1">Nucleus</location>
    </subcellularLocation>
</comment>
<dbReference type="InterPro" id="IPR016177">
    <property type="entry name" value="DNA-bd_dom_sf"/>
</dbReference>
<evidence type="ECO:0000256" key="3">
    <source>
        <dbReference type="ARBA" id="ARBA00023125"/>
    </source>
</evidence>
<dbReference type="PANTHER" id="PTHR31985:SF111">
    <property type="entry name" value="ETHYLENE-RESPONSIVE TRANSCRIPTION FACTOR ERF021"/>
    <property type="match status" value="1"/>
</dbReference>
<evidence type="ECO:0000256" key="8">
    <source>
        <dbReference type="SAM" id="MobiDB-lite"/>
    </source>
</evidence>
<dbReference type="AlphaFoldDB" id="A0ABC9CBL4"/>
<evidence type="ECO:0000256" key="1">
    <source>
        <dbReference type="ARBA" id="ARBA00004123"/>
    </source>
</evidence>
<dbReference type="InterPro" id="IPR051032">
    <property type="entry name" value="AP2/ERF_TF_ERF_subfamily"/>
</dbReference>
<evidence type="ECO:0000259" key="9">
    <source>
        <dbReference type="PROSITE" id="PS51032"/>
    </source>
</evidence>
<dbReference type="Gene3D" id="3.30.730.10">
    <property type="entry name" value="AP2/ERF domain"/>
    <property type="match status" value="1"/>
</dbReference>
<evidence type="ECO:0000313" key="10">
    <source>
        <dbReference type="EMBL" id="CAL5016803.1"/>
    </source>
</evidence>
<sequence>MDQMGKHLQMPPMTSSSLSSSPPSLPSSQQQQQQQQYRGVRKRKWGKWVSEIRQPGTKTRIWLGSFESAEMAAVAHDVAALRLRGRDAQLNFPGCVGWLPRPATTRPGDVRAAAAEAADRVRCDPALLLLQHQAAAARPRCHHDHEEFEYELELGAAAGPVGSDEEFGELDLGSPRLWAEMAEAMLLDPPGWATGVGGDAVEVAAQCCWSHGSLWDAC</sequence>
<dbReference type="GO" id="GO:0003677">
    <property type="term" value="F:DNA binding"/>
    <property type="evidence" value="ECO:0007669"/>
    <property type="project" value="UniProtKB-KW"/>
</dbReference>
<keyword evidence="4" id="KW-0010">Activator</keyword>
<dbReference type="PANTHER" id="PTHR31985">
    <property type="entry name" value="ETHYLENE-RESPONSIVE TRANSCRIPTION FACTOR ERF042-RELATED"/>
    <property type="match status" value="1"/>
</dbReference>
<dbReference type="PROSITE" id="PS51032">
    <property type="entry name" value="AP2_ERF"/>
    <property type="match status" value="1"/>
</dbReference>
<dbReference type="InterPro" id="IPR001471">
    <property type="entry name" value="AP2/ERF_dom"/>
</dbReference>
<evidence type="ECO:0000256" key="6">
    <source>
        <dbReference type="ARBA" id="ARBA00023242"/>
    </source>
</evidence>
<keyword evidence="2" id="KW-0805">Transcription regulation</keyword>
<comment type="similarity">
    <text evidence="7">Belongs to the AP2/ERF transcription factor family. ERF subfamily.</text>
</comment>
<keyword evidence="6" id="KW-0539">Nucleus</keyword>
<dbReference type="SMART" id="SM00380">
    <property type="entry name" value="AP2"/>
    <property type="match status" value="1"/>
</dbReference>